<dbReference type="InterPro" id="IPR036865">
    <property type="entry name" value="CRAL-TRIO_dom_sf"/>
</dbReference>
<dbReference type="Gene3D" id="3.40.525.10">
    <property type="entry name" value="CRAL-TRIO lipid binding domain"/>
    <property type="match status" value="1"/>
</dbReference>
<feature type="domain" description="CRAL-TRIO" evidence="2">
    <location>
        <begin position="296"/>
        <end position="467"/>
    </location>
</feature>
<accession>A0A086KSK4</accession>
<dbReference type="Proteomes" id="UP000028838">
    <property type="component" value="Unassembled WGS sequence"/>
</dbReference>
<evidence type="ECO:0000313" key="3">
    <source>
        <dbReference type="EMBL" id="KFG47372.1"/>
    </source>
</evidence>
<evidence type="ECO:0000313" key="4">
    <source>
        <dbReference type="Proteomes" id="UP000028838"/>
    </source>
</evidence>
<comment type="caution">
    <text evidence="3">The sequence shown here is derived from an EMBL/GenBank/DDBJ whole genome shotgun (WGS) entry which is preliminary data.</text>
</comment>
<evidence type="ECO:0000256" key="1">
    <source>
        <dbReference type="SAM" id="MobiDB-lite"/>
    </source>
</evidence>
<gene>
    <name evidence="3" type="ORF">TGFOU_221340</name>
</gene>
<feature type="region of interest" description="Disordered" evidence="1">
    <location>
        <begin position="166"/>
        <end position="209"/>
    </location>
</feature>
<name>A0A086KSK4_TOXGO</name>
<dbReference type="InterPro" id="IPR001251">
    <property type="entry name" value="CRAL-TRIO_dom"/>
</dbReference>
<sequence length="515" mass="57058">MTFSRHCASRFPRSVLPSLFLPVFRVCMIDTGFVSPLTRSRGLRSSGESDLSPRELVACACVSPVLLAAPACFASFPSVNFAASLPREHANMSTKGRELFDTPTSQADSGAAPPPSSRLPSRGFSCFSPARQKKKKPLCVVSPLLVACLLLAPACLPCGAEKAERQASVPLSSSSRAPRHAREKKGRKEEPKLVQAVSGGGQVGQHEPELPFDSISVDRRRGARGVAALAAFDFNPDEEGSREQRRDSFFLASTEFRFPDSSLAKPEKNALCRDWRVPHPFLSKEAAKESLQLPPNLNVTAVLMPFYFYDVDNRGNYLILTKFSDFDIPVIRRRLSKSDIRLFFRFKNLAWFGRLAPSPNANSVVVSDAAGIDMAKVVFHGGLSVAKTYVQAMTSTIDDIGIRVSEIHIINVPRAAACLLKVVQSLSPSEIKFFTYTNRQEFLDRVGDVIGRQQLPRHFGGTNPTRMDKSKLESCFTEFVRQLRTAQTSTEPKDDAESDTTYDQQMEKRFHQLFD</sequence>
<evidence type="ECO:0000259" key="2">
    <source>
        <dbReference type="PROSITE" id="PS50191"/>
    </source>
</evidence>
<dbReference type="Pfam" id="PF00650">
    <property type="entry name" value="CRAL_TRIO"/>
    <property type="match status" value="1"/>
</dbReference>
<dbReference type="EMBL" id="AEYH02001754">
    <property type="protein sequence ID" value="KFG47372.1"/>
    <property type="molecule type" value="Genomic_DNA"/>
</dbReference>
<dbReference type="AlphaFoldDB" id="A0A086KSK4"/>
<reference evidence="3 4" key="1">
    <citation type="submission" date="2014-07" db="EMBL/GenBank/DDBJ databases">
        <authorList>
            <person name="Sibley D."/>
            <person name="Venepally P."/>
            <person name="Karamycheva S."/>
            <person name="Hadjithomas M."/>
            <person name="Khan A."/>
            <person name="Brunk B."/>
            <person name="Roos D."/>
            <person name="Caler E."/>
            <person name="Lorenzi H."/>
        </authorList>
    </citation>
    <scope>NUCLEOTIDE SEQUENCE [LARGE SCALE GENOMIC DNA]</scope>
    <source>
        <strain evidence="3 4">FOU</strain>
    </source>
</reference>
<dbReference type="SUPFAM" id="SSF52087">
    <property type="entry name" value="CRAL/TRIO domain"/>
    <property type="match status" value="1"/>
</dbReference>
<dbReference type="PROSITE" id="PS50191">
    <property type="entry name" value="CRAL_TRIO"/>
    <property type="match status" value="1"/>
</dbReference>
<proteinExistence type="predicted"/>
<dbReference type="VEuPathDB" id="ToxoDB:TGFOU_221340"/>
<protein>
    <submittedName>
        <fullName evidence="3">CRAL/TRIO domain protein</fullName>
    </submittedName>
</protein>
<dbReference type="OrthoDB" id="1434354at2759"/>
<organism evidence="3 4">
    <name type="scientific">Toxoplasma gondii FOU</name>
    <dbReference type="NCBI Taxonomy" id="943167"/>
    <lineage>
        <taxon>Eukaryota</taxon>
        <taxon>Sar</taxon>
        <taxon>Alveolata</taxon>
        <taxon>Apicomplexa</taxon>
        <taxon>Conoidasida</taxon>
        <taxon>Coccidia</taxon>
        <taxon>Eucoccidiorida</taxon>
        <taxon>Eimeriorina</taxon>
        <taxon>Sarcocystidae</taxon>
        <taxon>Toxoplasma</taxon>
    </lineage>
</organism>
<feature type="region of interest" description="Disordered" evidence="1">
    <location>
        <begin position="98"/>
        <end position="124"/>
    </location>
</feature>